<dbReference type="AlphaFoldDB" id="A0A5B7HLC2"/>
<evidence type="ECO:0000313" key="3">
    <source>
        <dbReference type="Proteomes" id="UP000324222"/>
    </source>
</evidence>
<accession>A0A5B7HLC2</accession>
<keyword evidence="1" id="KW-1133">Transmembrane helix</keyword>
<dbReference type="EMBL" id="VSRR010031028">
    <property type="protein sequence ID" value="MPC70385.1"/>
    <property type="molecule type" value="Genomic_DNA"/>
</dbReference>
<sequence length="77" mass="8332">MLKVVVVVVVLRDVVSDSILIYNSSGTGGDGLWKWCIFFNLLVVVMVMVLVLVLVLVVVVVEVVVVVKGETVMLNSS</sequence>
<comment type="caution">
    <text evidence="2">The sequence shown here is derived from an EMBL/GenBank/DDBJ whole genome shotgun (WGS) entry which is preliminary data.</text>
</comment>
<evidence type="ECO:0000313" key="2">
    <source>
        <dbReference type="EMBL" id="MPC70385.1"/>
    </source>
</evidence>
<proteinExistence type="predicted"/>
<keyword evidence="3" id="KW-1185">Reference proteome</keyword>
<protein>
    <recommendedName>
        <fullName evidence="4">Transmembrane protein</fullName>
    </recommendedName>
</protein>
<feature type="transmembrane region" description="Helical" evidence="1">
    <location>
        <begin position="32"/>
        <end position="65"/>
    </location>
</feature>
<evidence type="ECO:0000256" key="1">
    <source>
        <dbReference type="SAM" id="Phobius"/>
    </source>
</evidence>
<evidence type="ECO:0008006" key="4">
    <source>
        <dbReference type="Google" id="ProtNLM"/>
    </source>
</evidence>
<organism evidence="2 3">
    <name type="scientific">Portunus trituberculatus</name>
    <name type="common">Swimming crab</name>
    <name type="synonym">Neptunus trituberculatus</name>
    <dbReference type="NCBI Taxonomy" id="210409"/>
    <lineage>
        <taxon>Eukaryota</taxon>
        <taxon>Metazoa</taxon>
        <taxon>Ecdysozoa</taxon>
        <taxon>Arthropoda</taxon>
        <taxon>Crustacea</taxon>
        <taxon>Multicrustacea</taxon>
        <taxon>Malacostraca</taxon>
        <taxon>Eumalacostraca</taxon>
        <taxon>Eucarida</taxon>
        <taxon>Decapoda</taxon>
        <taxon>Pleocyemata</taxon>
        <taxon>Brachyura</taxon>
        <taxon>Eubrachyura</taxon>
        <taxon>Portunoidea</taxon>
        <taxon>Portunidae</taxon>
        <taxon>Portuninae</taxon>
        <taxon>Portunus</taxon>
    </lineage>
</organism>
<keyword evidence="1" id="KW-0812">Transmembrane</keyword>
<gene>
    <name evidence="2" type="ORF">E2C01_064632</name>
</gene>
<dbReference type="Proteomes" id="UP000324222">
    <property type="component" value="Unassembled WGS sequence"/>
</dbReference>
<keyword evidence="1" id="KW-0472">Membrane</keyword>
<name>A0A5B7HLC2_PORTR</name>
<reference evidence="2 3" key="1">
    <citation type="submission" date="2019-05" db="EMBL/GenBank/DDBJ databases">
        <title>Another draft genome of Portunus trituberculatus and its Hox gene families provides insights of decapod evolution.</title>
        <authorList>
            <person name="Jeong J.-H."/>
            <person name="Song I."/>
            <person name="Kim S."/>
            <person name="Choi T."/>
            <person name="Kim D."/>
            <person name="Ryu S."/>
            <person name="Kim W."/>
        </authorList>
    </citation>
    <scope>NUCLEOTIDE SEQUENCE [LARGE SCALE GENOMIC DNA]</scope>
    <source>
        <tissue evidence="2">Muscle</tissue>
    </source>
</reference>